<evidence type="ECO:0000256" key="3">
    <source>
        <dbReference type="ARBA" id="ARBA00022499"/>
    </source>
</evidence>
<keyword evidence="6" id="KW-1185">Reference proteome</keyword>
<dbReference type="InterPro" id="IPR029071">
    <property type="entry name" value="Ubiquitin-like_domsf"/>
</dbReference>
<dbReference type="Pfam" id="PF03671">
    <property type="entry name" value="Ufm1"/>
    <property type="match status" value="1"/>
</dbReference>
<dbReference type="SUPFAM" id="SSF54236">
    <property type="entry name" value="Ubiquitin-like"/>
    <property type="match status" value="1"/>
</dbReference>
<organism evidence="5 6">
    <name type="scientific">Chrysochromulina tobinii</name>
    <dbReference type="NCBI Taxonomy" id="1460289"/>
    <lineage>
        <taxon>Eukaryota</taxon>
        <taxon>Haptista</taxon>
        <taxon>Haptophyta</taxon>
        <taxon>Prymnesiophyceae</taxon>
        <taxon>Prymnesiales</taxon>
        <taxon>Chrysochromulinaceae</taxon>
        <taxon>Chrysochromulina</taxon>
    </lineage>
</organism>
<dbReference type="InterPro" id="IPR005375">
    <property type="entry name" value="UFM1"/>
</dbReference>
<evidence type="ECO:0000313" key="5">
    <source>
        <dbReference type="EMBL" id="KOO26124.1"/>
    </source>
</evidence>
<name>A0A0M0JHR8_9EUKA</name>
<evidence type="ECO:0000256" key="4">
    <source>
        <dbReference type="ARBA" id="ARBA00022786"/>
    </source>
</evidence>
<accession>A0A0M0JHR8</accession>
<gene>
    <name evidence="5" type="ORF">Ctob_012079</name>
</gene>
<dbReference type="GO" id="GO:1990592">
    <property type="term" value="P:protein K69-linked ufmylation"/>
    <property type="evidence" value="ECO:0007669"/>
    <property type="project" value="TreeGrafter"/>
</dbReference>
<dbReference type="OrthoDB" id="284357at2759"/>
<evidence type="ECO:0000256" key="2">
    <source>
        <dbReference type="ARBA" id="ARBA00015319"/>
    </source>
</evidence>
<evidence type="ECO:0000313" key="6">
    <source>
        <dbReference type="Proteomes" id="UP000037460"/>
    </source>
</evidence>
<dbReference type="CDD" id="cd01766">
    <property type="entry name" value="Ubl_UFM1"/>
    <property type="match status" value="1"/>
</dbReference>
<keyword evidence="3" id="KW-1017">Isopeptide bond</keyword>
<dbReference type="EMBL" id="JWZX01002888">
    <property type="protein sequence ID" value="KOO26124.1"/>
    <property type="molecule type" value="Genomic_DNA"/>
</dbReference>
<comment type="similarity">
    <text evidence="1">Belongs to the UFM1 family.</text>
</comment>
<dbReference type="FunFam" id="3.10.20.90:FF:000044">
    <property type="entry name" value="Ubiquitin-fold modifier 1"/>
    <property type="match status" value="1"/>
</dbReference>
<keyword evidence="4" id="KW-0833">Ubl conjugation pathway</keyword>
<dbReference type="Gene3D" id="3.10.20.90">
    <property type="entry name" value="Phosphatidylinositol 3-kinase Catalytic Subunit, Chain A, domain 1"/>
    <property type="match status" value="1"/>
</dbReference>
<sequence length="107" mass="11456">MAEAPKAPPAAAAKVQFKITLTSDPKLPYRVLKVPEAAPFNAVLKYAAEEFKQNVETSAIITNDGVGINPAQTAGQVFLKHGSDLRLIPRDRVGGTLRSWSESSSAH</sequence>
<dbReference type="AlphaFoldDB" id="A0A0M0JHR8"/>
<evidence type="ECO:0000256" key="1">
    <source>
        <dbReference type="ARBA" id="ARBA00010230"/>
    </source>
</evidence>
<dbReference type="PIRSF" id="PIRSF038027">
    <property type="entry name" value="Ubiquitin-like_Ufm1"/>
    <property type="match status" value="1"/>
</dbReference>
<dbReference type="Proteomes" id="UP000037460">
    <property type="component" value="Unassembled WGS sequence"/>
</dbReference>
<reference evidence="6" key="1">
    <citation type="journal article" date="2015" name="PLoS Genet.">
        <title>Genome Sequence and Transcriptome Analyses of Chrysochromulina tobin: Metabolic Tools for Enhanced Algal Fitness in the Prominent Order Prymnesiales (Haptophyceae).</title>
        <authorList>
            <person name="Hovde B.T."/>
            <person name="Deodato C.R."/>
            <person name="Hunsperger H.M."/>
            <person name="Ryken S.A."/>
            <person name="Yost W."/>
            <person name="Jha R.K."/>
            <person name="Patterson J."/>
            <person name="Monnat R.J. Jr."/>
            <person name="Barlow S.B."/>
            <person name="Starkenburg S.R."/>
            <person name="Cattolico R.A."/>
        </authorList>
    </citation>
    <scope>NUCLEOTIDE SEQUENCE</scope>
    <source>
        <strain evidence="6">CCMP291</strain>
    </source>
</reference>
<dbReference type="PANTHER" id="PTHR15825:SF0">
    <property type="entry name" value="UBIQUITIN-FOLD MODIFIER 1"/>
    <property type="match status" value="1"/>
</dbReference>
<comment type="caution">
    <text evidence="5">The sequence shown here is derived from an EMBL/GenBank/DDBJ whole genome shotgun (WGS) entry which is preliminary data.</text>
</comment>
<dbReference type="GO" id="GO:0005737">
    <property type="term" value="C:cytoplasm"/>
    <property type="evidence" value="ECO:0007669"/>
    <property type="project" value="TreeGrafter"/>
</dbReference>
<proteinExistence type="inferred from homology"/>
<protein>
    <recommendedName>
        <fullName evidence="2">Ubiquitin-fold modifier 1</fullName>
    </recommendedName>
</protein>
<dbReference type="PANTHER" id="PTHR15825">
    <property type="entry name" value="UBIQUITIN-FOLD MODIFIER 1"/>
    <property type="match status" value="1"/>
</dbReference>
<dbReference type="GO" id="GO:0005634">
    <property type="term" value="C:nucleus"/>
    <property type="evidence" value="ECO:0007669"/>
    <property type="project" value="TreeGrafter"/>
</dbReference>